<evidence type="ECO:0000313" key="4">
    <source>
        <dbReference type="Proteomes" id="UP001500403"/>
    </source>
</evidence>
<name>A0ABN3WW53_9ACTN</name>
<protein>
    <recommendedName>
        <fullName evidence="5">Integral membrane protein</fullName>
    </recommendedName>
</protein>
<dbReference type="Proteomes" id="UP001500403">
    <property type="component" value="Unassembled WGS sequence"/>
</dbReference>
<keyword evidence="2" id="KW-0732">Signal</keyword>
<feature type="transmembrane region" description="Helical" evidence="1">
    <location>
        <begin position="134"/>
        <end position="151"/>
    </location>
</feature>
<organism evidence="3 4">
    <name type="scientific">Streptomyces enissocaesilis</name>
    <dbReference type="NCBI Taxonomy" id="332589"/>
    <lineage>
        <taxon>Bacteria</taxon>
        <taxon>Bacillati</taxon>
        <taxon>Actinomycetota</taxon>
        <taxon>Actinomycetes</taxon>
        <taxon>Kitasatosporales</taxon>
        <taxon>Streptomycetaceae</taxon>
        <taxon>Streptomyces</taxon>
        <taxon>Streptomyces rochei group</taxon>
    </lineage>
</organism>
<evidence type="ECO:0000313" key="3">
    <source>
        <dbReference type="EMBL" id="GAA2926593.1"/>
    </source>
</evidence>
<accession>A0ABN3WW53</accession>
<evidence type="ECO:0000256" key="1">
    <source>
        <dbReference type="SAM" id="Phobius"/>
    </source>
</evidence>
<keyword evidence="4" id="KW-1185">Reference proteome</keyword>
<feature type="signal peptide" evidence="2">
    <location>
        <begin position="1"/>
        <end position="26"/>
    </location>
</feature>
<reference evidence="3 4" key="1">
    <citation type="journal article" date="2019" name="Int. J. Syst. Evol. Microbiol.">
        <title>The Global Catalogue of Microorganisms (GCM) 10K type strain sequencing project: providing services to taxonomists for standard genome sequencing and annotation.</title>
        <authorList>
            <consortium name="The Broad Institute Genomics Platform"/>
            <consortium name="The Broad Institute Genome Sequencing Center for Infectious Disease"/>
            <person name="Wu L."/>
            <person name="Ma J."/>
        </authorList>
    </citation>
    <scope>NUCLEOTIDE SEQUENCE [LARGE SCALE GENOMIC DNA]</scope>
    <source>
        <strain evidence="3 4">JCM 9088</strain>
    </source>
</reference>
<sequence length="161" mass="16201">MRVPRACLVTVTACAAVGLVAPTAAATNGPRNVNVNPYSVHQGAVMTISASGCGHGGTVTSNAFKKPARLSASDTTSYATAKIKHNATPGHYNLAVKCNDNPMVATHQFTVLAGRGAHGGIGGSLGPSDTEMKVGAGLVATAAVGGGLFIVRRRRLNHAGV</sequence>
<keyword evidence="1" id="KW-1133">Transmembrane helix</keyword>
<dbReference type="EMBL" id="BAAAUD010000011">
    <property type="protein sequence ID" value="GAA2926593.1"/>
    <property type="molecule type" value="Genomic_DNA"/>
</dbReference>
<keyword evidence="1" id="KW-0812">Transmembrane</keyword>
<evidence type="ECO:0000256" key="2">
    <source>
        <dbReference type="SAM" id="SignalP"/>
    </source>
</evidence>
<dbReference type="RefSeq" id="WP_344490883.1">
    <property type="nucleotide sequence ID" value="NZ_BAAAUD010000011.1"/>
</dbReference>
<keyword evidence="1" id="KW-0472">Membrane</keyword>
<proteinExistence type="predicted"/>
<gene>
    <name evidence="3" type="ORF">GCM10010446_08780</name>
</gene>
<comment type="caution">
    <text evidence="3">The sequence shown here is derived from an EMBL/GenBank/DDBJ whole genome shotgun (WGS) entry which is preliminary data.</text>
</comment>
<evidence type="ECO:0008006" key="5">
    <source>
        <dbReference type="Google" id="ProtNLM"/>
    </source>
</evidence>
<feature type="chain" id="PRO_5047199161" description="Integral membrane protein" evidence="2">
    <location>
        <begin position="27"/>
        <end position="161"/>
    </location>
</feature>